<keyword evidence="8 9" id="KW-0472">Membrane</keyword>
<evidence type="ECO:0000256" key="3">
    <source>
        <dbReference type="ARBA" id="ARBA00022448"/>
    </source>
</evidence>
<keyword evidence="7 9" id="KW-1133">Transmembrane helix</keyword>
<evidence type="ECO:0000313" key="11">
    <source>
        <dbReference type="Proteomes" id="UP000316621"/>
    </source>
</evidence>
<reference evidence="10 11" key="1">
    <citation type="journal article" date="2018" name="Science">
        <title>The opium poppy genome and morphinan production.</title>
        <authorList>
            <person name="Guo L."/>
            <person name="Winzer T."/>
            <person name="Yang X."/>
            <person name="Li Y."/>
            <person name="Ning Z."/>
            <person name="He Z."/>
            <person name="Teodor R."/>
            <person name="Lu Y."/>
            <person name="Bowser T.A."/>
            <person name="Graham I.A."/>
            <person name="Ye K."/>
        </authorList>
    </citation>
    <scope>NUCLEOTIDE SEQUENCE [LARGE SCALE GENOMIC DNA]</scope>
    <source>
        <strain evidence="11">cv. HN1</strain>
        <tissue evidence="10">Leaves</tissue>
    </source>
</reference>
<feature type="transmembrane region" description="Helical" evidence="9">
    <location>
        <begin position="125"/>
        <end position="147"/>
    </location>
</feature>
<dbReference type="Proteomes" id="UP000316621">
    <property type="component" value="Chromosome 7"/>
</dbReference>
<dbReference type="OrthoDB" id="1937911at2759"/>
<sequence length="200" mass="21935">MSMIKLGKFDDAKKLLQRLHGTNDGVHILFKDLLAANEASKSAKGSEKQIMSHTHNRPYRLTAIALPLFQQLTGVNVMVLYAPYLFQIVGFQTSAALTYTAIFGAVNVAASIIGIISVSQGYRRFFLIAGGVQLFVGQIMLGILVWIKLGGSDVYDYLIIATSCICVSGFAWSWGPLGWIFLSSEDDMLLLYPLEGRSCC</sequence>
<evidence type="ECO:0000256" key="1">
    <source>
        <dbReference type="ARBA" id="ARBA00004141"/>
    </source>
</evidence>
<dbReference type="PRINTS" id="PR00171">
    <property type="entry name" value="SUGRTRNSPORT"/>
</dbReference>
<dbReference type="AlphaFoldDB" id="A0A4Y7KID9"/>
<proteinExistence type="inferred from homology"/>
<dbReference type="STRING" id="3469.A0A4Y7KID9"/>
<dbReference type="Gene3D" id="1.20.1250.20">
    <property type="entry name" value="MFS general substrate transporter like domains"/>
    <property type="match status" value="1"/>
</dbReference>
<evidence type="ECO:0000256" key="9">
    <source>
        <dbReference type="SAM" id="Phobius"/>
    </source>
</evidence>
<evidence type="ECO:0000256" key="2">
    <source>
        <dbReference type="ARBA" id="ARBA00010992"/>
    </source>
</evidence>
<dbReference type="InterPro" id="IPR045262">
    <property type="entry name" value="STP/PLT_plant"/>
</dbReference>
<accession>A0A4Y7KID9</accession>
<evidence type="ECO:0000256" key="8">
    <source>
        <dbReference type="ARBA" id="ARBA00023136"/>
    </source>
</evidence>
<dbReference type="InterPro" id="IPR005828">
    <property type="entry name" value="MFS_sugar_transport-like"/>
</dbReference>
<organism evidence="10 11">
    <name type="scientific">Papaver somniferum</name>
    <name type="common">Opium poppy</name>
    <dbReference type="NCBI Taxonomy" id="3469"/>
    <lineage>
        <taxon>Eukaryota</taxon>
        <taxon>Viridiplantae</taxon>
        <taxon>Streptophyta</taxon>
        <taxon>Embryophyta</taxon>
        <taxon>Tracheophyta</taxon>
        <taxon>Spermatophyta</taxon>
        <taxon>Magnoliopsida</taxon>
        <taxon>Ranunculales</taxon>
        <taxon>Papaveraceae</taxon>
        <taxon>Papaveroideae</taxon>
        <taxon>Papaver</taxon>
    </lineage>
</organism>
<comment type="similarity">
    <text evidence="2">Belongs to the major facilitator superfamily. Sugar transporter (TC 2.A.1.1) family.</text>
</comment>
<evidence type="ECO:0000256" key="6">
    <source>
        <dbReference type="ARBA" id="ARBA00022847"/>
    </source>
</evidence>
<gene>
    <name evidence="10" type="ORF">C5167_035316</name>
</gene>
<dbReference type="InterPro" id="IPR036259">
    <property type="entry name" value="MFS_trans_sf"/>
</dbReference>
<keyword evidence="3" id="KW-0813">Transport</keyword>
<keyword evidence="6" id="KW-0769">Symport</keyword>
<keyword evidence="5 9" id="KW-0812">Transmembrane</keyword>
<name>A0A4Y7KID9_PAPSO</name>
<evidence type="ECO:0000313" key="10">
    <source>
        <dbReference type="EMBL" id="RZC72142.1"/>
    </source>
</evidence>
<comment type="subcellular location">
    <subcellularLocation>
        <location evidence="1">Membrane</location>
        <topology evidence="1">Multi-pass membrane protein</topology>
    </subcellularLocation>
</comment>
<keyword evidence="11" id="KW-1185">Reference proteome</keyword>
<feature type="transmembrane region" description="Helical" evidence="9">
    <location>
        <begin position="159"/>
        <end position="182"/>
    </location>
</feature>
<dbReference type="PANTHER" id="PTHR23500:SF574">
    <property type="entry name" value="SUGAR TRANSPORT PROTEIN 1"/>
    <property type="match status" value="1"/>
</dbReference>
<dbReference type="EMBL" id="CM010721">
    <property type="protein sequence ID" value="RZC72142.1"/>
    <property type="molecule type" value="Genomic_DNA"/>
</dbReference>
<dbReference type="Gramene" id="RZC72142">
    <property type="protein sequence ID" value="RZC72142"/>
    <property type="gene ID" value="C5167_035316"/>
</dbReference>
<keyword evidence="4" id="KW-0762">Sugar transport</keyword>
<dbReference type="GO" id="GO:0015144">
    <property type="term" value="F:carbohydrate transmembrane transporter activity"/>
    <property type="evidence" value="ECO:0007669"/>
    <property type="project" value="InterPro"/>
</dbReference>
<evidence type="ECO:0008006" key="12">
    <source>
        <dbReference type="Google" id="ProtNLM"/>
    </source>
</evidence>
<dbReference type="Pfam" id="PF00083">
    <property type="entry name" value="Sugar_tr"/>
    <property type="match status" value="1"/>
</dbReference>
<dbReference type="OMA" id="IMSHTHN"/>
<dbReference type="GO" id="GO:0015293">
    <property type="term" value="F:symporter activity"/>
    <property type="evidence" value="ECO:0007669"/>
    <property type="project" value="UniProtKB-KW"/>
</dbReference>
<dbReference type="SUPFAM" id="SSF103473">
    <property type="entry name" value="MFS general substrate transporter"/>
    <property type="match status" value="1"/>
</dbReference>
<dbReference type="InterPro" id="IPR003663">
    <property type="entry name" value="Sugar/inositol_transpt"/>
</dbReference>
<feature type="transmembrane region" description="Helical" evidence="9">
    <location>
        <begin position="96"/>
        <end position="118"/>
    </location>
</feature>
<dbReference type="GO" id="GO:0016020">
    <property type="term" value="C:membrane"/>
    <property type="evidence" value="ECO:0007669"/>
    <property type="project" value="UniProtKB-SubCell"/>
</dbReference>
<dbReference type="PANTHER" id="PTHR23500">
    <property type="entry name" value="SOLUTE CARRIER FAMILY 2, FACILITATED GLUCOSE TRANSPORTER"/>
    <property type="match status" value="1"/>
</dbReference>
<protein>
    <recommendedName>
        <fullName evidence="12">Major facilitator superfamily (MFS) profile domain-containing protein</fullName>
    </recommendedName>
</protein>
<evidence type="ECO:0000256" key="4">
    <source>
        <dbReference type="ARBA" id="ARBA00022597"/>
    </source>
</evidence>
<feature type="transmembrane region" description="Helical" evidence="9">
    <location>
        <begin position="61"/>
        <end position="84"/>
    </location>
</feature>
<evidence type="ECO:0000256" key="5">
    <source>
        <dbReference type="ARBA" id="ARBA00022692"/>
    </source>
</evidence>
<evidence type="ECO:0000256" key="7">
    <source>
        <dbReference type="ARBA" id="ARBA00022989"/>
    </source>
</evidence>